<feature type="transmembrane region" description="Helical" evidence="7">
    <location>
        <begin position="20"/>
        <end position="44"/>
    </location>
</feature>
<keyword evidence="7" id="KW-0472">Membrane</keyword>
<evidence type="ECO:0000256" key="4">
    <source>
        <dbReference type="ARBA" id="ARBA00023157"/>
    </source>
</evidence>
<feature type="compositionally biased region" description="Polar residues" evidence="6">
    <location>
        <begin position="70"/>
        <end position="79"/>
    </location>
</feature>
<dbReference type="InterPro" id="IPR012336">
    <property type="entry name" value="Thioredoxin-like_fold"/>
</dbReference>
<accession>A0A0V8RY09</accession>
<dbReference type="SUPFAM" id="SSF52833">
    <property type="entry name" value="Thioredoxin-like"/>
    <property type="match status" value="1"/>
</dbReference>
<evidence type="ECO:0000313" key="10">
    <source>
        <dbReference type="Proteomes" id="UP000054686"/>
    </source>
</evidence>
<organism evidence="9 10">
    <name type="scientific">Schaalia odontolytica</name>
    <dbReference type="NCBI Taxonomy" id="1660"/>
    <lineage>
        <taxon>Bacteria</taxon>
        <taxon>Bacillati</taxon>
        <taxon>Actinomycetota</taxon>
        <taxon>Actinomycetes</taxon>
        <taxon>Actinomycetales</taxon>
        <taxon>Actinomycetaceae</taxon>
        <taxon>Schaalia</taxon>
    </lineage>
</organism>
<proteinExistence type="inferred from homology"/>
<dbReference type="GO" id="GO:0016491">
    <property type="term" value="F:oxidoreductase activity"/>
    <property type="evidence" value="ECO:0007669"/>
    <property type="project" value="UniProtKB-KW"/>
</dbReference>
<evidence type="ECO:0000256" key="5">
    <source>
        <dbReference type="ARBA" id="ARBA00023284"/>
    </source>
</evidence>
<dbReference type="InterPro" id="IPR036249">
    <property type="entry name" value="Thioredoxin-like_sf"/>
</dbReference>
<dbReference type="Pfam" id="PF13462">
    <property type="entry name" value="Thioredoxin_4"/>
    <property type="match status" value="1"/>
</dbReference>
<evidence type="ECO:0000256" key="7">
    <source>
        <dbReference type="SAM" id="Phobius"/>
    </source>
</evidence>
<dbReference type="OrthoDB" id="117402at2"/>
<dbReference type="Proteomes" id="UP000054686">
    <property type="component" value="Unassembled WGS sequence"/>
</dbReference>
<dbReference type="EMBL" id="LLVT01000001">
    <property type="protein sequence ID" value="KSW12925.1"/>
    <property type="molecule type" value="Genomic_DNA"/>
</dbReference>
<dbReference type="PROSITE" id="PS51352">
    <property type="entry name" value="THIOREDOXIN_2"/>
    <property type="match status" value="1"/>
</dbReference>
<dbReference type="PANTHER" id="PTHR13887">
    <property type="entry name" value="GLUTATHIONE S-TRANSFERASE KAPPA"/>
    <property type="match status" value="1"/>
</dbReference>
<dbReference type="AlphaFoldDB" id="A0A0V8RY09"/>
<dbReference type="RefSeq" id="WP_060565750.1">
    <property type="nucleotide sequence ID" value="NZ_CP040006.1"/>
</dbReference>
<evidence type="ECO:0000256" key="6">
    <source>
        <dbReference type="SAM" id="MobiDB-lite"/>
    </source>
</evidence>
<evidence type="ECO:0000256" key="3">
    <source>
        <dbReference type="ARBA" id="ARBA00023002"/>
    </source>
</evidence>
<evidence type="ECO:0000313" key="9">
    <source>
        <dbReference type="EMBL" id="KSW12925.1"/>
    </source>
</evidence>
<keyword evidence="2" id="KW-0732">Signal</keyword>
<keyword evidence="3" id="KW-0560">Oxidoreductase</keyword>
<name>A0A0V8RY09_9ACTO</name>
<dbReference type="PANTHER" id="PTHR13887:SF14">
    <property type="entry name" value="DISULFIDE BOND FORMATION PROTEIN D"/>
    <property type="match status" value="1"/>
</dbReference>
<dbReference type="InterPro" id="IPR013766">
    <property type="entry name" value="Thioredoxin_domain"/>
</dbReference>
<keyword evidence="4" id="KW-1015">Disulfide bond</keyword>
<evidence type="ECO:0000259" key="8">
    <source>
        <dbReference type="PROSITE" id="PS51352"/>
    </source>
</evidence>
<feature type="domain" description="Thioredoxin" evidence="8">
    <location>
        <begin position="61"/>
        <end position="216"/>
    </location>
</feature>
<dbReference type="Gene3D" id="3.40.30.10">
    <property type="entry name" value="Glutaredoxin"/>
    <property type="match status" value="1"/>
</dbReference>
<reference evidence="9 10" key="1">
    <citation type="submission" date="2015-10" db="EMBL/GenBank/DDBJ databases">
        <title>Draft Genome of Actinomyces odontolyticus subsp. actinosynbacter strain XH001.</title>
        <authorList>
            <person name="Mclean J.S."/>
            <person name="He X."/>
        </authorList>
    </citation>
    <scope>NUCLEOTIDE SEQUENCE [LARGE SCALE GENOMIC DNA]</scope>
    <source>
        <strain evidence="9 10">XH001</strain>
    </source>
</reference>
<feature type="region of interest" description="Disordered" evidence="6">
    <location>
        <begin position="50"/>
        <end position="79"/>
    </location>
</feature>
<keyword evidence="7" id="KW-1133">Transmembrane helix</keyword>
<protein>
    <submittedName>
        <fullName evidence="9">Thioredoxin</fullName>
    </submittedName>
</protein>
<keyword evidence="5" id="KW-0676">Redox-active center</keyword>
<comment type="similarity">
    <text evidence="1">Belongs to the thioredoxin family. DsbA subfamily.</text>
</comment>
<keyword evidence="7" id="KW-0812">Transmembrane</keyword>
<gene>
    <name evidence="9" type="ORF">APY09_00735</name>
</gene>
<evidence type="ECO:0000256" key="2">
    <source>
        <dbReference type="ARBA" id="ARBA00022729"/>
    </source>
</evidence>
<feature type="compositionally biased region" description="Low complexity" evidence="6">
    <location>
        <begin position="50"/>
        <end position="69"/>
    </location>
</feature>
<evidence type="ECO:0000256" key="1">
    <source>
        <dbReference type="ARBA" id="ARBA00005791"/>
    </source>
</evidence>
<comment type="caution">
    <text evidence="9">The sequence shown here is derived from an EMBL/GenBank/DDBJ whole genome shotgun (WGS) entry which is preliminary data.</text>
</comment>
<sequence>MTSNDTKASQKKAEDTSTNLYKTLFFVTAPITAILAGACVWMGVQLSSTSPASQATPAATPTAAEQMPQNTETAAPSQTNAKNLEIMKSFMRHQADDPQAKGDVNAPVTMVLFSDFACPYCTKYAQDVDPALADLVEDGTLRVEWYDLAQITETSPLAAQAGIAAGEQGKFWEFHDVVYAAADPTGHPQYSEQALVDFAAKAGVPDLDKFRETMLSDHTASKVKAAKEQAHQSGITGTPTMFINKAFVSGYRDAAYIRNTILDQAAQSAS</sequence>